<dbReference type="InterPro" id="IPR001296">
    <property type="entry name" value="Glyco_trans_1"/>
</dbReference>
<evidence type="ECO:0000259" key="1">
    <source>
        <dbReference type="Pfam" id="PF00534"/>
    </source>
</evidence>
<name>A0A0W8FPE5_9ZZZZ</name>
<dbReference type="AlphaFoldDB" id="A0A0W8FPE5"/>
<sequence length="313" mass="36256">MKIHVVQAAGWILETIGNELMKLKFADIKLTRSRSTNFTADINYYINWKHWKSIDSNLIKSNFDIVYFTHLEKDDSLEILDAADLIIAQSNHGLKCLIEKNIPLTKIKAISGMGPLPNLKFKKIKLGISGRPYEYTNRKRPDVLVKLAKDLNNSIFQFVFSNNYWDKTLKDMQRNDADCVVAGNQFWQSLDYWLSVSEIEGGPMDVINAFYAGIPVISRSIGYFDDIKTKEDLVFNDYADLLYQLKQIENNKIHKLSKVSGYTWDDFRKWHARLFQEINQYGYQAPRKQTAQKKTADIAGKIKAMISDKYKKN</sequence>
<gene>
    <name evidence="2" type="ORF">ASZ90_007600</name>
</gene>
<evidence type="ECO:0000313" key="2">
    <source>
        <dbReference type="EMBL" id="KUG22610.1"/>
    </source>
</evidence>
<dbReference type="GO" id="GO:0016757">
    <property type="term" value="F:glycosyltransferase activity"/>
    <property type="evidence" value="ECO:0007669"/>
    <property type="project" value="InterPro"/>
</dbReference>
<reference evidence="2" key="1">
    <citation type="journal article" date="2015" name="Proc. Natl. Acad. Sci. U.S.A.">
        <title>Networks of energetic and metabolic interactions define dynamics in microbial communities.</title>
        <authorList>
            <person name="Embree M."/>
            <person name="Liu J.K."/>
            <person name="Al-Bassam M.M."/>
            <person name="Zengler K."/>
        </authorList>
    </citation>
    <scope>NUCLEOTIDE SEQUENCE</scope>
</reference>
<protein>
    <recommendedName>
        <fullName evidence="1">Glycosyl transferase family 1 domain-containing protein</fullName>
    </recommendedName>
</protein>
<dbReference type="SUPFAM" id="SSF53756">
    <property type="entry name" value="UDP-Glycosyltransferase/glycogen phosphorylase"/>
    <property type="match status" value="1"/>
</dbReference>
<proteinExistence type="predicted"/>
<organism evidence="2">
    <name type="scientific">hydrocarbon metagenome</name>
    <dbReference type="NCBI Taxonomy" id="938273"/>
    <lineage>
        <taxon>unclassified sequences</taxon>
        <taxon>metagenomes</taxon>
        <taxon>ecological metagenomes</taxon>
    </lineage>
</organism>
<dbReference type="Gene3D" id="3.40.50.2000">
    <property type="entry name" value="Glycogen Phosphorylase B"/>
    <property type="match status" value="1"/>
</dbReference>
<feature type="domain" description="Glycosyl transferase family 1" evidence="1">
    <location>
        <begin position="120"/>
        <end position="252"/>
    </location>
</feature>
<dbReference type="EMBL" id="LNQE01000951">
    <property type="protein sequence ID" value="KUG22610.1"/>
    <property type="molecule type" value="Genomic_DNA"/>
</dbReference>
<dbReference type="Pfam" id="PF00534">
    <property type="entry name" value="Glycos_transf_1"/>
    <property type="match status" value="1"/>
</dbReference>
<comment type="caution">
    <text evidence="2">The sequence shown here is derived from an EMBL/GenBank/DDBJ whole genome shotgun (WGS) entry which is preliminary data.</text>
</comment>
<accession>A0A0W8FPE5</accession>